<dbReference type="InParanoid" id="A0A4S2MS77"/>
<feature type="region of interest" description="Disordered" evidence="2">
    <location>
        <begin position="80"/>
        <end position="105"/>
    </location>
</feature>
<dbReference type="STRING" id="341454.A0A4S2MS77"/>
<keyword evidence="4" id="KW-0378">Hydrolase</keyword>
<dbReference type="AlphaFoldDB" id="A0A4S2MS77"/>
<feature type="compositionally biased region" description="Polar residues" evidence="2">
    <location>
        <begin position="310"/>
        <end position="325"/>
    </location>
</feature>
<dbReference type="OrthoDB" id="7457040at2759"/>
<evidence type="ECO:0000256" key="1">
    <source>
        <dbReference type="ARBA" id="ARBA00038097"/>
    </source>
</evidence>
<dbReference type="InterPro" id="IPR029058">
    <property type="entry name" value="AB_hydrolase_fold"/>
</dbReference>
<feature type="domain" description="AB hydrolase-1" evidence="3">
    <location>
        <begin position="136"/>
        <end position="442"/>
    </location>
</feature>
<feature type="region of interest" description="Disordered" evidence="2">
    <location>
        <begin position="1"/>
        <end position="39"/>
    </location>
</feature>
<dbReference type="GO" id="GO:0055088">
    <property type="term" value="P:lipid homeostasis"/>
    <property type="evidence" value="ECO:0007669"/>
    <property type="project" value="TreeGrafter"/>
</dbReference>
<sequence length="533" mass="58812">MASSASSSANGSIEGRAQQSHPAPQRTAQTGGTAEKRGGRFANLFPLGYKEGFSQWWSAVTPEAAEAAVLNFLPFKHPSPAVSPSDPHTTATTSPPTADPYGPRECTSTLVPLSGKNRVLNEFSVTRTDEPPAKHHLVILHGYGAGLGFFYRNFDALSRIPGWKVWSLDLLGYGRSSRPPFTIHSKDQDAKITEAEDWFIDALEEWRKIRGIESFTLMGHSLGGYLSTRYCLKYGAGKVEKLILVSPVGVPEDPWAVQEKLPDSKDNIASNNEHLRNQEDLRASSDANLPYSVDRNIPDERDSAAASKPRNASNTSLPASENGTTKPAIARRPLPWWFNYLWDANLSPFALVRWSGPLGPRLVSGWTTRRFNHLSPAEAQALHNYSYSIFRQRGSGEYALAYILAPGAYARRPLIWKVTDLVNKCGLTGIPSVWMYGSHDWMDCVAGMQAVEKIRSTSLPEGADESQSPYIGGEDWRGNYKGRGGEAKVLFVDNAGHHLYLDNADQFNSLISKEMKDVELRGLFRGSVVEESK</sequence>
<evidence type="ECO:0000259" key="3">
    <source>
        <dbReference type="Pfam" id="PF00561"/>
    </source>
</evidence>
<evidence type="ECO:0000313" key="5">
    <source>
        <dbReference type="Proteomes" id="UP000298138"/>
    </source>
</evidence>
<dbReference type="Proteomes" id="UP000298138">
    <property type="component" value="Unassembled WGS sequence"/>
</dbReference>
<dbReference type="GO" id="GO:0005743">
    <property type="term" value="C:mitochondrial inner membrane"/>
    <property type="evidence" value="ECO:0007669"/>
    <property type="project" value="TreeGrafter"/>
</dbReference>
<dbReference type="PANTHER" id="PTHR42886:SF29">
    <property type="entry name" value="PUMMELIG, ISOFORM A"/>
    <property type="match status" value="1"/>
</dbReference>
<feature type="compositionally biased region" description="Polar residues" evidence="2">
    <location>
        <begin position="17"/>
        <end position="32"/>
    </location>
</feature>
<name>A0A4S2MS77_9PEZI</name>
<feature type="compositionally biased region" description="Low complexity" evidence="2">
    <location>
        <begin position="83"/>
        <end position="100"/>
    </location>
</feature>
<feature type="region of interest" description="Disordered" evidence="2">
    <location>
        <begin position="261"/>
        <end position="326"/>
    </location>
</feature>
<dbReference type="GO" id="GO:0042171">
    <property type="term" value="F:lysophosphatidic acid acyltransferase activity"/>
    <property type="evidence" value="ECO:0007669"/>
    <property type="project" value="TreeGrafter"/>
</dbReference>
<organism evidence="4 5">
    <name type="scientific">Ascodesmis nigricans</name>
    <dbReference type="NCBI Taxonomy" id="341454"/>
    <lineage>
        <taxon>Eukaryota</taxon>
        <taxon>Fungi</taxon>
        <taxon>Dikarya</taxon>
        <taxon>Ascomycota</taxon>
        <taxon>Pezizomycotina</taxon>
        <taxon>Pezizomycetes</taxon>
        <taxon>Pezizales</taxon>
        <taxon>Ascodesmidaceae</taxon>
        <taxon>Ascodesmis</taxon>
    </lineage>
</organism>
<dbReference type="GO" id="GO:0004623">
    <property type="term" value="F:phospholipase A2 activity"/>
    <property type="evidence" value="ECO:0007669"/>
    <property type="project" value="TreeGrafter"/>
</dbReference>
<reference evidence="4 5" key="1">
    <citation type="submission" date="2019-04" db="EMBL/GenBank/DDBJ databases">
        <title>Comparative genomics and transcriptomics to analyze fruiting body development in filamentous ascomycetes.</title>
        <authorList>
            <consortium name="DOE Joint Genome Institute"/>
            <person name="Lutkenhaus R."/>
            <person name="Traeger S."/>
            <person name="Breuer J."/>
            <person name="Kuo A."/>
            <person name="Lipzen A."/>
            <person name="Pangilinan J."/>
            <person name="Dilworth D."/>
            <person name="Sandor L."/>
            <person name="Poggeler S."/>
            <person name="Barry K."/>
            <person name="Grigoriev I.V."/>
            <person name="Nowrousian M."/>
        </authorList>
    </citation>
    <scope>NUCLEOTIDE SEQUENCE [LARGE SCALE GENOMIC DNA]</scope>
    <source>
        <strain evidence="4 5">CBS 389.68</strain>
    </source>
</reference>
<evidence type="ECO:0000313" key="4">
    <source>
        <dbReference type="EMBL" id="TGZ78508.1"/>
    </source>
</evidence>
<dbReference type="SUPFAM" id="SSF53474">
    <property type="entry name" value="alpha/beta-Hydrolases"/>
    <property type="match status" value="1"/>
</dbReference>
<evidence type="ECO:0000256" key="2">
    <source>
        <dbReference type="SAM" id="MobiDB-lite"/>
    </source>
</evidence>
<gene>
    <name evidence="4" type="ORF">EX30DRAFT_373705</name>
</gene>
<comment type="similarity">
    <text evidence="1">Belongs to the peptidase S33 family. ABHD4/ABHD5 subfamily.</text>
</comment>
<proteinExistence type="inferred from homology"/>
<feature type="compositionally biased region" description="Basic and acidic residues" evidence="2">
    <location>
        <begin position="273"/>
        <end position="283"/>
    </location>
</feature>
<dbReference type="Gene3D" id="3.40.50.1820">
    <property type="entry name" value="alpha/beta hydrolase"/>
    <property type="match status" value="1"/>
</dbReference>
<keyword evidence="5" id="KW-1185">Reference proteome</keyword>
<dbReference type="FunCoup" id="A0A4S2MS77">
    <property type="interactions" value="153"/>
</dbReference>
<dbReference type="GO" id="GO:0035965">
    <property type="term" value="P:cardiolipin acyl-chain remodeling"/>
    <property type="evidence" value="ECO:0007669"/>
    <property type="project" value="TreeGrafter"/>
</dbReference>
<dbReference type="InterPro" id="IPR000073">
    <property type="entry name" value="AB_hydrolase_1"/>
</dbReference>
<dbReference type="PANTHER" id="PTHR42886">
    <property type="entry name" value="RE40534P-RELATED"/>
    <property type="match status" value="1"/>
</dbReference>
<dbReference type="GO" id="GO:0006654">
    <property type="term" value="P:phosphatidic acid biosynthetic process"/>
    <property type="evidence" value="ECO:0007669"/>
    <property type="project" value="TreeGrafter"/>
</dbReference>
<accession>A0A4S2MS77</accession>
<protein>
    <submittedName>
        <fullName evidence="4">Alpha/beta-hydrolase</fullName>
    </submittedName>
</protein>
<dbReference type="EMBL" id="ML220140">
    <property type="protein sequence ID" value="TGZ78508.1"/>
    <property type="molecule type" value="Genomic_DNA"/>
</dbReference>
<dbReference type="Pfam" id="PF00561">
    <property type="entry name" value="Abhydrolase_1"/>
    <property type="match status" value="1"/>
</dbReference>